<dbReference type="Proteomes" id="UP000603708">
    <property type="component" value="Unassembled WGS sequence"/>
</dbReference>
<organism evidence="1 2">
    <name type="scientific">Streptomyces sulfonofaciens</name>
    <dbReference type="NCBI Taxonomy" id="68272"/>
    <lineage>
        <taxon>Bacteria</taxon>
        <taxon>Bacillati</taxon>
        <taxon>Actinomycetota</taxon>
        <taxon>Actinomycetes</taxon>
        <taxon>Kitasatosporales</taxon>
        <taxon>Streptomycetaceae</taxon>
        <taxon>Streptomyces</taxon>
    </lineage>
</organism>
<proteinExistence type="predicted"/>
<protein>
    <submittedName>
        <fullName evidence="1">Uncharacterized protein</fullName>
    </submittedName>
</protein>
<keyword evidence="2" id="KW-1185">Reference proteome</keyword>
<dbReference type="EMBL" id="BNCD01000010">
    <property type="protein sequence ID" value="GHH80966.1"/>
    <property type="molecule type" value="Genomic_DNA"/>
</dbReference>
<reference evidence="1" key="2">
    <citation type="submission" date="2020-09" db="EMBL/GenBank/DDBJ databases">
        <authorList>
            <person name="Sun Q."/>
            <person name="Ohkuma M."/>
        </authorList>
    </citation>
    <scope>NUCLEOTIDE SEQUENCE</scope>
    <source>
        <strain evidence="1">JCM 5069</strain>
    </source>
</reference>
<evidence type="ECO:0000313" key="2">
    <source>
        <dbReference type="Proteomes" id="UP000603708"/>
    </source>
</evidence>
<sequence>MQLSTKRWLLSPVTQWRACRFLKHQRGGMTIETAWILVRLRRNPTEANYAIARSFLAVSENPGLKFDDWSSLPQEEKDRRCSWLRRHGRSPFQQLGISEHFLLQAGISVTDWGPQNEEDRD</sequence>
<reference evidence="1" key="1">
    <citation type="journal article" date="2014" name="Int. J. Syst. Evol. Microbiol.">
        <title>Complete genome sequence of Corynebacterium casei LMG S-19264T (=DSM 44701T), isolated from a smear-ripened cheese.</title>
        <authorList>
            <consortium name="US DOE Joint Genome Institute (JGI-PGF)"/>
            <person name="Walter F."/>
            <person name="Albersmeier A."/>
            <person name="Kalinowski J."/>
            <person name="Ruckert C."/>
        </authorList>
    </citation>
    <scope>NUCLEOTIDE SEQUENCE</scope>
    <source>
        <strain evidence="1">JCM 5069</strain>
    </source>
</reference>
<comment type="caution">
    <text evidence="1">The sequence shown here is derived from an EMBL/GenBank/DDBJ whole genome shotgun (WGS) entry which is preliminary data.</text>
</comment>
<accession>A0A919L346</accession>
<name>A0A919L346_9ACTN</name>
<dbReference type="AlphaFoldDB" id="A0A919L346"/>
<gene>
    <name evidence="1" type="ORF">GCM10018793_37360</name>
</gene>
<evidence type="ECO:0000313" key="1">
    <source>
        <dbReference type="EMBL" id="GHH80966.1"/>
    </source>
</evidence>